<dbReference type="PIRSF" id="PIRSF000025">
    <property type="entry name" value="Cytc_Bsub_c550"/>
    <property type="match status" value="1"/>
</dbReference>
<dbReference type="InterPro" id="IPR051811">
    <property type="entry name" value="Cytochrome_c550/c551-like"/>
</dbReference>
<dbReference type="InterPro" id="IPR054780">
    <property type="entry name" value="Cytochro_C550_firm"/>
</dbReference>
<dbReference type="InterPro" id="IPR009056">
    <property type="entry name" value="Cyt_c-like_dom"/>
</dbReference>
<evidence type="ECO:0000259" key="9">
    <source>
        <dbReference type="PROSITE" id="PS51007"/>
    </source>
</evidence>
<protein>
    <submittedName>
        <fullName evidence="10">Cytochrome c-550</fullName>
    </submittedName>
</protein>
<dbReference type="PRINTS" id="PR00605">
    <property type="entry name" value="CYTCHROMECIC"/>
</dbReference>
<evidence type="ECO:0000256" key="3">
    <source>
        <dbReference type="ARBA" id="ARBA00022723"/>
    </source>
</evidence>
<evidence type="ECO:0000256" key="8">
    <source>
        <dbReference type="SAM" id="Phobius"/>
    </source>
</evidence>
<keyword evidence="1" id="KW-0813">Transport</keyword>
<gene>
    <name evidence="10" type="primary">cccA</name>
    <name evidence="10" type="ORF">SLU01_26740</name>
</gene>
<evidence type="ECO:0000256" key="2">
    <source>
        <dbReference type="ARBA" id="ARBA00022617"/>
    </source>
</evidence>
<dbReference type="Proteomes" id="UP000321901">
    <property type="component" value="Unassembled WGS sequence"/>
</dbReference>
<dbReference type="NCBIfam" id="NF045773">
    <property type="entry name" value="cytochro_C550"/>
    <property type="match status" value="1"/>
</dbReference>
<feature type="binding site" description="covalent" evidence="6">
    <location>
        <position position="68"/>
    </location>
    <ligand>
        <name>heme c</name>
        <dbReference type="ChEBI" id="CHEBI:61717"/>
    </ligand>
</feature>
<dbReference type="Gene3D" id="1.10.760.10">
    <property type="entry name" value="Cytochrome c-like domain"/>
    <property type="match status" value="1"/>
</dbReference>
<dbReference type="Pfam" id="PF13442">
    <property type="entry name" value="Cytochrome_CBB3"/>
    <property type="match status" value="1"/>
</dbReference>
<feature type="binding site" description="axial binding residue" evidence="7">
    <location>
        <position position="69"/>
    </location>
    <ligand>
        <name>heme c</name>
        <dbReference type="ChEBI" id="CHEBI:61717"/>
    </ligand>
    <ligandPart>
        <name>Fe</name>
        <dbReference type="ChEBI" id="CHEBI:18248"/>
    </ligandPart>
</feature>
<keyword evidence="3 7" id="KW-0479">Metal-binding</keyword>
<dbReference type="InterPro" id="IPR036909">
    <property type="entry name" value="Cyt_c-like_dom_sf"/>
</dbReference>
<dbReference type="PANTHER" id="PTHR37823:SF4">
    <property type="entry name" value="MENAQUINOL-CYTOCHROME C REDUCTASE CYTOCHROME B_C SUBUNIT"/>
    <property type="match status" value="1"/>
</dbReference>
<keyword evidence="4" id="KW-0249">Electron transport</keyword>
<accession>A0A511ZAA1</accession>
<feature type="binding site" description="covalent" evidence="6">
    <location>
        <position position="65"/>
    </location>
    <ligand>
        <name>heme c</name>
        <dbReference type="ChEBI" id="CHEBI:61717"/>
    </ligand>
</feature>
<evidence type="ECO:0000256" key="1">
    <source>
        <dbReference type="ARBA" id="ARBA00022448"/>
    </source>
</evidence>
<evidence type="ECO:0000313" key="11">
    <source>
        <dbReference type="Proteomes" id="UP000321901"/>
    </source>
</evidence>
<dbReference type="EMBL" id="BJYL01000036">
    <property type="protein sequence ID" value="GEN84362.1"/>
    <property type="molecule type" value="Genomic_DNA"/>
</dbReference>
<feature type="binding site" description="axial binding residue" evidence="7">
    <location>
        <position position="103"/>
    </location>
    <ligand>
        <name>heme c</name>
        <dbReference type="ChEBI" id="CHEBI:61717"/>
    </ligand>
    <ligandPart>
        <name>Fe</name>
        <dbReference type="ChEBI" id="CHEBI:18248"/>
    </ligandPart>
</feature>
<dbReference type="SUPFAM" id="SSF46626">
    <property type="entry name" value="Cytochrome c"/>
    <property type="match status" value="1"/>
</dbReference>
<feature type="domain" description="Cytochrome c" evidence="9">
    <location>
        <begin position="46"/>
        <end position="126"/>
    </location>
</feature>
<evidence type="ECO:0000256" key="6">
    <source>
        <dbReference type="PIRSR" id="PIRSR000025-1"/>
    </source>
</evidence>
<dbReference type="GO" id="GO:0020037">
    <property type="term" value="F:heme binding"/>
    <property type="evidence" value="ECO:0007669"/>
    <property type="project" value="InterPro"/>
</dbReference>
<keyword evidence="8" id="KW-0472">Membrane</keyword>
<dbReference type="PROSITE" id="PS51007">
    <property type="entry name" value="CYTC"/>
    <property type="match status" value="1"/>
</dbReference>
<dbReference type="InterPro" id="IPR008168">
    <property type="entry name" value="Cyt_C_IC"/>
</dbReference>
<dbReference type="GO" id="GO:0016020">
    <property type="term" value="C:membrane"/>
    <property type="evidence" value="ECO:0007669"/>
    <property type="project" value="InterPro"/>
</dbReference>
<organism evidence="10 11">
    <name type="scientific">Sporosarcina luteola</name>
    <dbReference type="NCBI Taxonomy" id="582850"/>
    <lineage>
        <taxon>Bacteria</taxon>
        <taxon>Bacillati</taxon>
        <taxon>Bacillota</taxon>
        <taxon>Bacilli</taxon>
        <taxon>Bacillales</taxon>
        <taxon>Caryophanaceae</taxon>
        <taxon>Sporosarcina</taxon>
    </lineage>
</organism>
<dbReference type="InterPro" id="IPR012218">
    <property type="entry name" value="Cyt_c_BACSU-c550-type"/>
</dbReference>
<dbReference type="AlphaFoldDB" id="A0A511ZAA1"/>
<evidence type="ECO:0000256" key="7">
    <source>
        <dbReference type="PIRSR" id="PIRSR000025-2"/>
    </source>
</evidence>
<proteinExistence type="predicted"/>
<keyword evidence="8" id="KW-0812">Transmembrane</keyword>
<sequence>MKSNPVVPYILIFALGLGLIFFMSLYGIDQKKEIAGADEEGKTEATDDAAASEDFDPESFAQGQCISCHGGDLTGSFGPNLHGLSLSQEELHDIIKNGTDGGMPPFGDKASDEEIDELAEYILSLK</sequence>
<evidence type="ECO:0000256" key="4">
    <source>
        <dbReference type="ARBA" id="ARBA00022982"/>
    </source>
</evidence>
<keyword evidence="11" id="KW-1185">Reference proteome</keyword>
<keyword evidence="8" id="KW-1133">Transmembrane helix</keyword>
<comment type="PTM">
    <text evidence="6">Binds 1 heme c group covalently per subunit.</text>
</comment>
<reference evidence="10 11" key="1">
    <citation type="submission" date="2019-07" db="EMBL/GenBank/DDBJ databases">
        <title>Whole genome shotgun sequence of Sporosarcina luteola NBRC 105378.</title>
        <authorList>
            <person name="Hosoyama A."/>
            <person name="Uohara A."/>
            <person name="Ohji S."/>
            <person name="Ichikawa N."/>
        </authorList>
    </citation>
    <scope>NUCLEOTIDE SEQUENCE [LARGE SCALE GENOMIC DNA]</scope>
    <source>
        <strain evidence="10 11">NBRC 105378</strain>
    </source>
</reference>
<dbReference type="OrthoDB" id="7933886at2"/>
<dbReference type="PANTHER" id="PTHR37823">
    <property type="entry name" value="CYTOCHROME C-553-LIKE"/>
    <property type="match status" value="1"/>
</dbReference>
<feature type="transmembrane region" description="Helical" evidence="8">
    <location>
        <begin position="6"/>
        <end position="28"/>
    </location>
</feature>
<dbReference type="GO" id="GO:0005506">
    <property type="term" value="F:iron ion binding"/>
    <property type="evidence" value="ECO:0007669"/>
    <property type="project" value="InterPro"/>
</dbReference>
<comment type="caution">
    <text evidence="10">The sequence shown here is derived from an EMBL/GenBank/DDBJ whole genome shotgun (WGS) entry which is preliminary data.</text>
</comment>
<dbReference type="RefSeq" id="WP_147059143.1">
    <property type="nucleotide sequence ID" value="NZ_BJYL01000036.1"/>
</dbReference>
<name>A0A511ZAA1_9BACL</name>
<keyword evidence="5 7" id="KW-0408">Iron</keyword>
<dbReference type="GO" id="GO:0009055">
    <property type="term" value="F:electron transfer activity"/>
    <property type="evidence" value="ECO:0007669"/>
    <property type="project" value="InterPro"/>
</dbReference>
<evidence type="ECO:0000313" key="10">
    <source>
        <dbReference type="EMBL" id="GEN84362.1"/>
    </source>
</evidence>
<evidence type="ECO:0000256" key="5">
    <source>
        <dbReference type="ARBA" id="ARBA00023004"/>
    </source>
</evidence>
<keyword evidence="2 6" id="KW-0349">Heme</keyword>